<evidence type="ECO:0000313" key="2">
    <source>
        <dbReference type="EMBL" id="EGD24648.1"/>
    </source>
</evidence>
<dbReference type="Proteomes" id="UP000004245">
    <property type="component" value="Unassembled WGS sequence"/>
</dbReference>
<name>E9T065_RHOHA</name>
<comment type="caution">
    <text evidence="2">The sequence shown here is derived from an EMBL/GenBank/DDBJ whole genome shotgun (WGS) entry which is preliminary data.</text>
</comment>
<dbReference type="RefSeq" id="WP_005513005.1">
    <property type="nucleotide sequence ID" value="NZ_CM001149.1"/>
</dbReference>
<keyword evidence="3" id="KW-1185">Reference proteome</keyword>
<dbReference type="InterPro" id="IPR029432">
    <property type="entry name" value="Gp28/Gp37-like_dom"/>
</dbReference>
<dbReference type="Pfam" id="PF14594">
    <property type="entry name" value="Sipho_Gp37"/>
    <property type="match status" value="1"/>
</dbReference>
<accession>E9T065</accession>
<sequence length="479" mass="54102">MSRKLYAQMSQAEEGERHAYAHPRARIRFLTKHIDMWGPCGDHQGLTFKHKKLAPGSLSILVPENEHWVEYFYGQPRYATRPIVVDLPGYRTVWLTVKFGRVRRRGKRWIQVEAVHALKLLDHIRMWPAWEAPAWLQPESTTGIGHPITVLKGELGGQLFRLQAPGRWIPRFNLFNMATWQRNREWFWPLMINPRNRNPKSSKWVITDARMDKFSDVMVEVCKTENIVPTIDLYIHGEDEQPFPELIELDRNTLIIDFIEKDPDKPVARYAAGKWSPASEVEQLVHIPMATRITGGGKSPNWLNDLVVNTGNFIAGAIGVAFGVAGLSLGVLTDQLKNKFLAFETWEDRKLAEEAGPLRFHEAFVSGASTALSLDLAAAMKSTAFDHRGYTSQKIVVANGTDGNYVGRDLEMGDQVEYELPDGTIEVDSLEEINYEESPKRIGFELQIGSGDAEREPGSLALAKLRKFTSTLTRAVLGG</sequence>
<dbReference type="AlphaFoldDB" id="E9T065"/>
<dbReference type="HOGENOM" id="CLU_512740_0_0_11"/>
<evidence type="ECO:0000259" key="1">
    <source>
        <dbReference type="Pfam" id="PF14594"/>
    </source>
</evidence>
<feature type="domain" description="Gp28/Gp37-like" evidence="1">
    <location>
        <begin position="39"/>
        <end position="449"/>
    </location>
</feature>
<organism evidence="2 3">
    <name type="scientific">Prescottella equi ATCC 33707</name>
    <dbReference type="NCBI Taxonomy" id="525370"/>
    <lineage>
        <taxon>Bacteria</taxon>
        <taxon>Bacillati</taxon>
        <taxon>Actinomycetota</taxon>
        <taxon>Actinomycetes</taxon>
        <taxon>Mycobacteriales</taxon>
        <taxon>Nocardiaceae</taxon>
        <taxon>Prescottella</taxon>
    </lineage>
</organism>
<reference evidence="2" key="1">
    <citation type="submission" date="2011-01" db="EMBL/GenBank/DDBJ databases">
        <authorList>
            <person name="Muzny D."/>
            <person name="Qin X."/>
            <person name="Buhay C."/>
            <person name="Dugan-Rocha S."/>
            <person name="Ding Y."/>
            <person name="Chen G."/>
            <person name="Hawes A."/>
            <person name="Holder M."/>
            <person name="Jhangiani S."/>
            <person name="Johnson A."/>
            <person name="Khan Z."/>
            <person name="Li Z."/>
            <person name="Liu W."/>
            <person name="Liu X."/>
            <person name="Perez L."/>
            <person name="Shen H."/>
            <person name="Wang Q."/>
            <person name="Watt J."/>
            <person name="Xi L."/>
            <person name="Xin Y."/>
            <person name="Zhou J."/>
            <person name="Deng J."/>
            <person name="Jiang H."/>
            <person name="Liu Y."/>
            <person name="Qu J."/>
            <person name="Song X.-Z."/>
            <person name="Zhang L."/>
            <person name="Villasana D."/>
            <person name="Johnson A."/>
            <person name="Liu J."/>
            <person name="Liyanage D."/>
            <person name="Lorensuhewa L."/>
            <person name="Robinson T."/>
            <person name="Song A."/>
            <person name="Song B.-B."/>
            <person name="Dinh H."/>
            <person name="Thornton R."/>
            <person name="Coyle M."/>
            <person name="Francisco L."/>
            <person name="Jackson L."/>
            <person name="Javaid M."/>
            <person name="Korchina V."/>
            <person name="Kovar C."/>
            <person name="Mata R."/>
            <person name="Mathew T."/>
            <person name="Ngo R."/>
            <person name="Nguyen L."/>
            <person name="Nguyen N."/>
            <person name="Okwuonu G."/>
            <person name="Ongeri F."/>
            <person name="Pham C."/>
            <person name="Simmons D."/>
            <person name="Wilczek-Boney K."/>
            <person name="Hale W."/>
            <person name="Jakkamsetti A."/>
            <person name="Pham P."/>
            <person name="Ruth R."/>
            <person name="San Lucas F."/>
            <person name="Warren J."/>
            <person name="Zhang J."/>
            <person name="Zhao Z."/>
            <person name="Zhou C."/>
            <person name="Zhu D."/>
            <person name="Lee S."/>
            <person name="Bess C."/>
            <person name="Blankenburg K."/>
            <person name="Forbes L."/>
            <person name="Fu Q."/>
            <person name="Gubbala S."/>
            <person name="Hirani K."/>
            <person name="Jayaseelan J.C."/>
            <person name="Lara F."/>
            <person name="Munidasa M."/>
            <person name="Palculict T."/>
            <person name="Patil S."/>
            <person name="Pu L.-L."/>
            <person name="Saada N."/>
            <person name="Tang L."/>
            <person name="Weissenberger G."/>
            <person name="Zhu Y."/>
            <person name="Hemphill L."/>
            <person name="Shang Y."/>
            <person name="Youmans B."/>
            <person name="Ayvaz T."/>
            <person name="Ross M."/>
            <person name="Santibanez J."/>
            <person name="Aqrawi P."/>
            <person name="Gross S."/>
            <person name="Joshi V."/>
            <person name="Fowler G."/>
            <person name="Nazareth L."/>
            <person name="Reid J."/>
            <person name="Worley K."/>
            <person name="Petrosino J."/>
            <person name="Highlander S."/>
            <person name="Gibbs R."/>
        </authorList>
    </citation>
    <scope>NUCLEOTIDE SEQUENCE [LARGE SCALE GENOMIC DNA]</scope>
    <source>
        <strain evidence="2">ATCC 33707</strain>
    </source>
</reference>
<dbReference type="EMBL" id="ADNW02000008">
    <property type="protein sequence ID" value="EGD24648.1"/>
    <property type="molecule type" value="Genomic_DNA"/>
</dbReference>
<protein>
    <recommendedName>
        <fullName evidence="1">Gp28/Gp37-like domain-containing protein</fullName>
    </recommendedName>
</protein>
<gene>
    <name evidence="2" type="ORF">HMPREF0724_11766</name>
</gene>
<evidence type="ECO:0000313" key="3">
    <source>
        <dbReference type="Proteomes" id="UP000004245"/>
    </source>
</evidence>
<dbReference type="OrthoDB" id="4410004at2"/>
<proteinExistence type="predicted"/>